<dbReference type="Gene3D" id="1.25.40.10">
    <property type="entry name" value="Tetratricopeptide repeat domain"/>
    <property type="match status" value="4"/>
</dbReference>
<reference evidence="4" key="1">
    <citation type="journal article" date="2019" name="Int. J. Syst. Evol. Microbiol.">
        <title>The Global Catalogue of Microorganisms (GCM) 10K type strain sequencing project: providing services to taxonomists for standard genome sequencing and annotation.</title>
        <authorList>
            <consortium name="The Broad Institute Genomics Platform"/>
            <consortium name="The Broad Institute Genome Sequencing Center for Infectious Disease"/>
            <person name="Wu L."/>
            <person name="Ma J."/>
        </authorList>
    </citation>
    <scope>NUCLEOTIDE SEQUENCE [LARGE SCALE GENOMIC DNA]</scope>
    <source>
        <strain evidence="4">CCTCC AB 2013263</strain>
    </source>
</reference>
<comment type="caution">
    <text evidence="3">The sequence shown here is derived from an EMBL/GenBank/DDBJ whole genome shotgun (WGS) entry which is preliminary data.</text>
</comment>
<protein>
    <submittedName>
        <fullName evidence="3">Tetratricopeptide repeat protein</fullName>
    </submittedName>
</protein>
<feature type="signal peptide" evidence="2">
    <location>
        <begin position="1"/>
        <end position="29"/>
    </location>
</feature>
<feature type="chain" id="PRO_5046988709" evidence="2">
    <location>
        <begin position="30"/>
        <end position="563"/>
    </location>
</feature>
<keyword evidence="4" id="KW-1185">Reference proteome</keyword>
<organism evidence="3 4">
    <name type="scientific">Deinococcus antarcticus</name>
    <dbReference type="NCBI Taxonomy" id="1298767"/>
    <lineage>
        <taxon>Bacteria</taxon>
        <taxon>Thermotogati</taxon>
        <taxon>Deinococcota</taxon>
        <taxon>Deinococci</taxon>
        <taxon>Deinococcales</taxon>
        <taxon>Deinococcaceae</taxon>
        <taxon>Deinococcus</taxon>
    </lineage>
</organism>
<dbReference type="RefSeq" id="WP_380075421.1">
    <property type="nucleotide sequence ID" value="NZ_JBHRZF010000005.1"/>
</dbReference>
<evidence type="ECO:0000313" key="3">
    <source>
        <dbReference type="EMBL" id="MFC3859256.1"/>
    </source>
</evidence>
<dbReference type="InterPro" id="IPR019734">
    <property type="entry name" value="TPR_rpt"/>
</dbReference>
<keyword evidence="1" id="KW-0802">TPR repeat</keyword>
<dbReference type="Proteomes" id="UP001595748">
    <property type="component" value="Unassembled WGS sequence"/>
</dbReference>
<feature type="repeat" description="TPR" evidence="1">
    <location>
        <begin position="169"/>
        <end position="202"/>
    </location>
</feature>
<dbReference type="InterPro" id="IPR011990">
    <property type="entry name" value="TPR-like_helical_dom_sf"/>
</dbReference>
<sequence length="563" mass="59947">MHFSTVAPHHRAARWILTVALLGGTGASAQTMIDTSAAIGVQNTLNSIGTPNPAPYLQKARDVAQAVQTNQQAQDAAAQTAPTVPGSTRPAVTVTPLTAPQQAALKVAQASYKAANYAQARSQFEALIAQNYNNPEPHFGLAMTLLALKDEKGASFELGQFRLLAPDRFEGPYNLGVIATRAGRYADALALYAEAAKLVPTQASTDVQVQVWNALAGEQVRKADYAGLTTTLSALQALKPDDLDIQFRLAQAQFMSNQGAQALPSLYALLQKQPDRVEATRLIADIYAAQGLPERAIRELDSGLQQAKTPAARSALLLHKANLLALTGDTKSAVFSAQAAHTQDKTNTDAWLREGQLRLQRSDRAGALSAFQGAAQVNPKDAKVRMELAALQLAMKQYPQAAQNAAAALTLRPDKTTLARAQYVQGVALYQQGQYAQARTLLNSSALAVPNADVTLWLGLANYALKDYAGAAAALTESVKLNPSLTARQNLASALLASARYSEAEGILQGIVKDNAKNSDAWYLLGLAQRAQLKDDAARQSFKVAANLGHTRAQQALAPEAQK</sequence>
<keyword evidence="2" id="KW-0732">Signal</keyword>
<feature type="repeat" description="TPR" evidence="1">
    <location>
        <begin position="348"/>
        <end position="381"/>
    </location>
</feature>
<proteinExistence type="predicted"/>
<accession>A0ABV8A414</accession>
<dbReference type="Pfam" id="PF14559">
    <property type="entry name" value="TPR_19"/>
    <property type="match status" value="1"/>
</dbReference>
<evidence type="ECO:0000313" key="4">
    <source>
        <dbReference type="Proteomes" id="UP001595748"/>
    </source>
</evidence>
<name>A0ABV8A414_9DEIO</name>
<dbReference type="SMART" id="SM00028">
    <property type="entry name" value="TPR"/>
    <property type="match status" value="9"/>
</dbReference>
<gene>
    <name evidence="3" type="ORF">ACFOPQ_00525</name>
</gene>
<dbReference type="PANTHER" id="PTHR12558:SF13">
    <property type="entry name" value="CELL DIVISION CYCLE PROTEIN 27 HOMOLOG"/>
    <property type="match status" value="1"/>
</dbReference>
<dbReference type="PROSITE" id="PS50005">
    <property type="entry name" value="TPR"/>
    <property type="match status" value="2"/>
</dbReference>
<evidence type="ECO:0000256" key="2">
    <source>
        <dbReference type="SAM" id="SignalP"/>
    </source>
</evidence>
<dbReference type="Pfam" id="PF13432">
    <property type="entry name" value="TPR_16"/>
    <property type="match status" value="5"/>
</dbReference>
<evidence type="ECO:0000256" key="1">
    <source>
        <dbReference type="PROSITE-ProRule" id="PRU00339"/>
    </source>
</evidence>
<dbReference type="SUPFAM" id="SSF48452">
    <property type="entry name" value="TPR-like"/>
    <property type="match status" value="3"/>
</dbReference>
<dbReference type="EMBL" id="JBHRZF010000005">
    <property type="protein sequence ID" value="MFC3859256.1"/>
    <property type="molecule type" value="Genomic_DNA"/>
</dbReference>
<dbReference type="PANTHER" id="PTHR12558">
    <property type="entry name" value="CELL DIVISION CYCLE 16,23,27"/>
    <property type="match status" value="1"/>
</dbReference>